<protein>
    <submittedName>
        <fullName evidence="1">Sucrase ferredoxin</fullName>
    </submittedName>
</protein>
<organism evidence="1 2">
    <name type="scientific">Myxacorys almedinensis A</name>
    <dbReference type="NCBI Taxonomy" id="2690445"/>
    <lineage>
        <taxon>Bacteria</taxon>
        <taxon>Bacillati</taxon>
        <taxon>Cyanobacteriota</taxon>
        <taxon>Cyanophyceae</taxon>
        <taxon>Leptolyngbyales</taxon>
        <taxon>Leptolyngbyaceae</taxon>
        <taxon>Myxacorys</taxon>
        <taxon>Myxacorys almedinensis</taxon>
    </lineage>
</organism>
<name>A0A8J7Z1H1_9CYAN</name>
<dbReference type="Proteomes" id="UP000646053">
    <property type="component" value="Unassembled WGS sequence"/>
</dbReference>
<dbReference type="CDD" id="cd03062">
    <property type="entry name" value="TRX_Fd_Sucrase"/>
    <property type="match status" value="1"/>
</dbReference>
<dbReference type="EMBL" id="WVIE01000011">
    <property type="protein sequence ID" value="NDJ17919.1"/>
    <property type="molecule type" value="Genomic_DNA"/>
</dbReference>
<accession>A0A8J7Z1H1</accession>
<dbReference type="InterPro" id="IPR009737">
    <property type="entry name" value="Aim32/Apd1-like"/>
</dbReference>
<dbReference type="SUPFAM" id="SSF52833">
    <property type="entry name" value="Thioredoxin-like"/>
    <property type="match status" value="1"/>
</dbReference>
<sequence length="344" mass="39947">MTANRSRNHCQFCSEISKANGHDPIGSAWQYDRWFIIEMPQPWERSSWQEHPILHPIYHDLIKPLHDEHGLWIRPLLIAPDRAYSIPDKTRILYYHRPAGLFAQFEKQEFIVPTEQILSLATALLQQPDQLPHFAAYQQQTKHIRELMVCTHGTVDVACARFGFPIYERLRNDHAANSGGRLRVWRCSHFGGHVFAPTLVDLPEGRYWGHLEPEILDSLVHHNGSVADLRSFYRGWCGLKQFEQIAEREIWMQEGWKWLNYLKRGETIAIAPTHNDDEEPDWAEVRIEYASPDGNDIGVYEARIEVCGTVMTQWQSGNDQPVEETKQYRVSQLVQQGAMVKKSV</sequence>
<dbReference type="PANTHER" id="PTHR31902:SF22">
    <property type="entry name" value="SLL1203 PROTEIN"/>
    <property type="match status" value="1"/>
</dbReference>
<dbReference type="RefSeq" id="WP_162423430.1">
    <property type="nucleotide sequence ID" value="NZ_WVIE01000011.1"/>
</dbReference>
<dbReference type="InterPro" id="IPR010350">
    <property type="entry name" value="Aim32/Apd1-like_bac"/>
</dbReference>
<reference evidence="1" key="1">
    <citation type="submission" date="2019-12" db="EMBL/GenBank/DDBJ databases">
        <title>High-Quality draft genome sequences of three cyanobacteria isolated from the limestone walls of the Old Cathedral of Coimbra.</title>
        <authorList>
            <person name="Tiago I."/>
            <person name="Soares F."/>
            <person name="Portugal A."/>
        </authorList>
    </citation>
    <scope>NUCLEOTIDE SEQUENCE</scope>
    <source>
        <strain evidence="1">A</strain>
    </source>
</reference>
<keyword evidence="2" id="KW-1185">Reference proteome</keyword>
<gene>
    <name evidence="1" type="ORF">GS601_11545</name>
</gene>
<evidence type="ECO:0000313" key="2">
    <source>
        <dbReference type="Proteomes" id="UP000646053"/>
    </source>
</evidence>
<dbReference type="Gene3D" id="3.40.30.10">
    <property type="entry name" value="Glutaredoxin"/>
    <property type="match status" value="1"/>
</dbReference>
<dbReference type="Pfam" id="PF06999">
    <property type="entry name" value="Suc_Fer-like"/>
    <property type="match status" value="1"/>
</dbReference>
<dbReference type="AlphaFoldDB" id="A0A8J7Z1H1"/>
<dbReference type="InterPro" id="IPR036249">
    <property type="entry name" value="Thioredoxin-like_sf"/>
</dbReference>
<dbReference type="PIRSF" id="PIRSF035042">
    <property type="entry name" value="UCP035042_thirdx"/>
    <property type="match status" value="1"/>
</dbReference>
<comment type="caution">
    <text evidence="1">The sequence shown here is derived from an EMBL/GenBank/DDBJ whole genome shotgun (WGS) entry which is preliminary data.</text>
</comment>
<evidence type="ECO:0000313" key="1">
    <source>
        <dbReference type="EMBL" id="NDJ17919.1"/>
    </source>
</evidence>
<proteinExistence type="predicted"/>
<dbReference type="PANTHER" id="PTHR31902">
    <property type="entry name" value="ACTIN PATCHES DISTAL PROTEIN 1"/>
    <property type="match status" value="1"/>
</dbReference>